<keyword evidence="6 12" id="KW-0812">Transmembrane</keyword>
<evidence type="ECO:0000256" key="11">
    <source>
        <dbReference type="ARBA" id="ARBA00023180"/>
    </source>
</evidence>
<evidence type="ECO:0000256" key="6">
    <source>
        <dbReference type="ARBA" id="ARBA00022692"/>
    </source>
</evidence>
<name>G3APS3_SPAPN</name>
<evidence type="ECO:0000313" key="14">
    <source>
        <dbReference type="Proteomes" id="UP000000709"/>
    </source>
</evidence>
<dbReference type="InterPro" id="IPR029044">
    <property type="entry name" value="Nucleotide-diphossugar_trans"/>
</dbReference>
<gene>
    <name evidence="13" type="ORF">SPAPADRAFT_50814</name>
</gene>
<keyword evidence="11" id="KW-0325">Glycoprotein</keyword>
<keyword evidence="9" id="KW-0333">Golgi apparatus</keyword>
<feature type="transmembrane region" description="Helical" evidence="12">
    <location>
        <begin position="7"/>
        <end position="28"/>
    </location>
</feature>
<keyword evidence="14" id="KW-1185">Reference proteome</keyword>
<dbReference type="EMBL" id="GL996502">
    <property type="protein sequence ID" value="EGW32244.1"/>
    <property type="molecule type" value="Genomic_DNA"/>
</dbReference>
<dbReference type="SUPFAM" id="SSF53448">
    <property type="entry name" value="Nucleotide-diphospho-sugar transferases"/>
    <property type="match status" value="1"/>
</dbReference>
<dbReference type="Gene3D" id="3.90.550.10">
    <property type="entry name" value="Spore Coat Polysaccharide Biosynthesis Protein SpsA, Chain A"/>
    <property type="match status" value="1"/>
</dbReference>
<accession>G3APS3</accession>
<dbReference type="Proteomes" id="UP000000709">
    <property type="component" value="Unassembled WGS sequence"/>
</dbReference>
<comment type="subcellular location">
    <subcellularLocation>
        <location evidence="1">Golgi apparatus membrane</location>
        <topology evidence="1">Single-pass type II membrane protein</topology>
    </subcellularLocation>
</comment>
<dbReference type="GO" id="GO:0046354">
    <property type="term" value="P:mannan biosynthetic process"/>
    <property type="evidence" value="ECO:0007669"/>
    <property type="project" value="UniProtKB-ARBA"/>
</dbReference>
<organism evidence="14">
    <name type="scientific">Spathaspora passalidarum (strain NRRL Y-27907 / 11-Y1)</name>
    <dbReference type="NCBI Taxonomy" id="619300"/>
    <lineage>
        <taxon>Eukaryota</taxon>
        <taxon>Fungi</taxon>
        <taxon>Dikarya</taxon>
        <taxon>Ascomycota</taxon>
        <taxon>Saccharomycotina</taxon>
        <taxon>Pichiomycetes</taxon>
        <taxon>Debaryomycetaceae</taxon>
        <taxon>Spathaspora</taxon>
    </lineage>
</organism>
<evidence type="ECO:0008006" key="15">
    <source>
        <dbReference type="Google" id="ProtNLM"/>
    </source>
</evidence>
<keyword evidence="10 12" id="KW-0472">Membrane</keyword>
<evidence type="ECO:0000256" key="1">
    <source>
        <dbReference type="ARBA" id="ARBA00004323"/>
    </source>
</evidence>
<dbReference type="UniPathway" id="UPA00378"/>
<dbReference type="InParanoid" id="G3APS3"/>
<dbReference type="KEGG" id="spaa:SPAPADRAFT_50814"/>
<evidence type="ECO:0000313" key="13">
    <source>
        <dbReference type="EMBL" id="EGW32244.1"/>
    </source>
</evidence>
<dbReference type="RefSeq" id="XP_007375520.1">
    <property type="nucleotide sequence ID" value="XM_007375458.1"/>
</dbReference>
<dbReference type="GO" id="GO:0000139">
    <property type="term" value="C:Golgi membrane"/>
    <property type="evidence" value="ECO:0007669"/>
    <property type="project" value="UniProtKB-SubCell"/>
</dbReference>
<dbReference type="GO" id="GO:0006493">
    <property type="term" value="P:protein O-linked glycosylation"/>
    <property type="evidence" value="ECO:0007669"/>
    <property type="project" value="TreeGrafter"/>
</dbReference>
<dbReference type="Pfam" id="PF11051">
    <property type="entry name" value="Mannosyl_trans3"/>
    <property type="match status" value="1"/>
</dbReference>
<evidence type="ECO:0000256" key="2">
    <source>
        <dbReference type="ARBA" id="ARBA00004922"/>
    </source>
</evidence>
<evidence type="ECO:0000256" key="4">
    <source>
        <dbReference type="ARBA" id="ARBA00022676"/>
    </source>
</evidence>
<dbReference type="InterPro" id="IPR022751">
    <property type="entry name" value="Alpha_mannosyltransferase"/>
</dbReference>
<dbReference type="AlphaFoldDB" id="G3APS3"/>
<keyword evidence="8 12" id="KW-1133">Transmembrane helix</keyword>
<keyword evidence="4" id="KW-0328">Glycosyltransferase</keyword>
<protein>
    <recommendedName>
        <fullName evidence="15">Alpha-1,3-mannosyltransferase</fullName>
    </recommendedName>
</protein>
<evidence type="ECO:0000256" key="3">
    <source>
        <dbReference type="ARBA" id="ARBA00009105"/>
    </source>
</evidence>
<evidence type="ECO:0000256" key="10">
    <source>
        <dbReference type="ARBA" id="ARBA00023136"/>
    </source>
</evidence>
<sequence length="661" mass="76821">MLFRRRTNSIIIVGIFLLWILFLFSIIARQDVKLISTNGLIHPEPEKVLQLKHEIQNDSPSDHINQSNVYNSLFQEYDIDVLLSLDSGQKCELYFKTLYSLDPNWNFDPNDKLSLKGFNSPEFNQFRKEKGKSKSLKSIQAEFSQTQLEENQQKVRDILSNFRIFNKCYIGTTSTNQLSWHPKSWLASLFEEKSTQSFLKGTHTFEKRFYPWLSGESPTYEDWSGVVHFDVPYSASPYNNPYWLNRFQNKFKGRGIVLTIGNQHVDSLIRLIRVLRALKNQYPIQIFVDEDFSQEAKDKIVDAARSNFTELPPSFDKVFDILGEDYINPEKGLPPQDIWFVNIKNTIVPSYWSLFKGFNKKLLANIFNSFEEYMLLDSDSVILENPEFFFNIKEYKQTGAYFFKDRSWDNRTQSSINFFKSLGPCLIDSVIFDIPMMTNHTLNREFFKGFKHYMESGLVLMDKKRHFNSILMMLQLSFFEPVDKNVYGEKEYFWLGMAFNGDESYEFEPNFAAAIGNFTDTNNSIKEVCSAHPAHLSAHDGHLLWINSGFQFCHRDDKGIIDYKTEASHGDRFSSDPDKLKIFYESLLRPNNGIIPPISLESTSSNGPTSGWSQDFRYCARKLYCAHSSIGNKDKPILGQVITFNDTSKNLMTYFGEIWMG</sequence>
<dbReference type="PANTHER" id="PTHR31392">
    <property type="entry name" value="ALPHA-1,3-MANNOSYLTRANSFERASE MNN1-RELATED"/>
    <property type="match status" value="1"/>
</dbReference>
<proteinExistence type="inferred from homology"/>
<dbReference type="FunCoup" id="G3APS3">
    <property type="interactions" value="90"/>
</dbReference>
<evidence type="ECO:0000256" key="8">
    <source>
        <dbReference type="ARBA" id="ARBA00022989"/>
    </source>
</evidence>
<evidence type="ECO:0000256" key="7">
    <source>
        <dbReference type="ARBA" id="ARBA00022968"/>
    </source>
</evidence>
<keyword evidence="5" id="KW-0808">Transferase</keyword>
<comment type="pathway">
    <text evidence="2">Protein modification; protein glycosylation.</text>
</comment>
<evidence type="ECO:0000256" key="12">
    <source>
        <dbReference type="SAM" id="Phobius"/>
    </source>
</evidence>
<dbReference type="PANTHER" id="PTHR31392:SF1">
    <property type="entry name" value="ALPHA-1,3-MANNOSYLTRANSFERASE MNN1-RELATED"/>
    <property type="match status" value="1"/>
</dbReference>
<dbReference type="GO" id="GO:0000033">
    <property type="term" value="F:alpha-1,3-mannosyltransferase activity"/>
    <property type="evidence" value="ECO:0007669"/>
    <property type="project" value="TreeGrafter"/>
</dbReference>
<dbReference type="GeneID" id="18871488"/>
<dbReference type="OMA" id="KHYMESG"/>
<evidence type="ECO:0000256" key="9">
    <source>
        <dbReference type="ARBA" id="ARBA00023034"/>
    </source>
</evidence>
<dbReference type="OrthoDB" id="430354at2759"/>
<evidence type="ECO:0000256" key="5">
    <source>
        <dbReference type="ARBA" id="ARBA00022679"/>
    </source>
</evidence>
<keyword evidence="7" id="KW-0735">Signal-anchor</keyword>
<dbReference type="eggNOG" id="ENOG502RZ48">
    <property type="taxonomic scope" value="Eukaryota"/>
</dbReference>
<comment type="similarity">
    <text evidence="3">Belongs to the MNN1/MNT family.</text>
</comment>
<dbReference type="HOGENOM" id="CLU_015387_0_1_1"/>
<reference evidence="13 14" key="1">
    <citation type="journal article" date="2011" name="Proc. Natl. Acad. Sci. U.S.A.">
        <title>Comparative genomics of xylose-fermenting fungi for enhanced biofuel production.</title>
        <authorList>
            <person name="Wohlbach D.J."/>
            <person name="Kuo A."/>
            <person name="Sato T.K."/>
            <person name="Potts K.M."/>
            <person name="Salamov A.A."/>
            <person name="LaButti K.M."/>
            <person name="Sun H."/>
            <person name="Clum A."/>
            <person name="Pangilinan J.L."/>
            <person name="Lindquist E.A."/>
            <person name="Lucas S."/>
            <person name="Lapidus A."/>
            <person name="Jin M."/>
            <person name="Gunawan C."/>
            <person name="Balan V."/>
            <person name="Dale B.E."/>
            <person name="Jeffries T.W."/>
            <person name="Zinkel R."/>
            <person name="Barry K.W."/>
            <person name="Grigoriev I.V."/>
            <person name="Gasch A.P."/>
        </authorList>
    </citation>
    <scope>NUCLEOTIDE SEQUENCE [LARGE SCALE GENOMIC DNA]</scope>
    <source>
        <strain evidence="14">NRRL Y-27907 / 11-Y1</strain>
    </source>
</reference>